<dbReference type="InterPro" id="IPR006619">
    <property type="entry name" value="PGRP_domain_met/bac"/>
</dbReference>
<reference evidence="4 5" key="1">
    <citation type="submission" date="2016-10" db="EMBL/GenBank/DDBJ databases">
        <authorList>
            <person name="de Groot N.N."/>
        </authorList>
    </citation>
    <scope>NUCLEOTIDE SEQUENCE [LARGE SCALE GENOMIC DNA]</scope>
    <source>
        <strain evidence="4 5">DSM 12272</strain>
    </source>
</reference>
<evidence type="ECO:0000313" key="5">
    <source>
        <dbReference type="Proteomes" id="UP000198597"/>
    </source>
</evidence>
<gene>
    <name evidence="4" type="ORF">SAMN04488529_101206</name>
</gene>
<evidence type="ECO:0000256" key="1">
    <source>
        <dbReference type="ARBA" id="ARBA00007553"/>
    </source>
</evidence>
<dbReference type="PANTHER" id="PTHR11022:SF41">
    <property type="entry name" value="PEPTIDOGLYCAN-RECOGNITION PROTEIN LC-RELATED"/>
    <property type="match status" value="1"/>
</dbReference>
<dbReference type="STRING" id="94869.SAMN04488529_101206"/>
<protein>
    <submittedName>
        <fullName evidence="4">N-acetylmuramoyl-L-alanine amidase</fullName>
    </submittedName>
</protein>
<dbReference type="GO" id="GO:0008270">
    <property type="term" value="F:zinc ion binding"/>
    <property type="evidence" value="ECO:0007669"/>
    <property type="project" value="InterPro"/>
</dbReference>
<dbReference type="InterPro" id="IPR015510">
    <property type="entry name" value="PGRP"/>
</dbReference>
<dbReference type="RefSeq" id="WP_089964948.1">
    <property type="nucleotide sequence ID" value="NZ_FNJM01000001.1"/>
</dbReference>
<proteinExistence type="inferred from homology"/>
<feature type="domain" description="N-acetylmuramoyl-L-alanine amidase" evidence="2">
    <location>
        <begin position="30"/>
        <end position="153"/>
    </location>
</feature>
<dbReference type="AlphaFoldDB" id="A0A1H0LVH0"/>
<dbReference type="SUPFAM" id="SSF55846">
    <property type="entry name" value="N-acetylmuramoyl-L-alanine amidase-like"/>
    <property type="match status" value="1"/>
</dbReference>
<dbReference type="EMBL" id="FNJM01000001">
    <property type="protein sequence ID" value="SDO71926.1"/>
    <property type="molecule type" value="Genomic_DNA"/>
</dbReference>
<dbReference type="OrthoDB" id="9811296at2"/>
<dbReference type="PANTHER" id="PTHR11022">
    <property type="entry name" value="PEPTIDOGLYCAN RECOGNITION PROTEIN"/>
    <property type="match status" value="1"/>
</dbReference>
<dbReference type="SMART" id="SM00701">
    <property type="entry name" value="PGRP"/>
    <property type="match status" value="1"/>
</dbReference>
<dbReference type="CDD" id="cd06583">
    <property type="entry name" value="PGRP"/>
    <property type="match status" value="1"/>
</dbReference>
<comment type="similarity">
    <text evidence="1">Belongs to the N-acetylmuramoyl-L-alanine amidase 2 family.</text>
</comment>
<dbReference type="GO" id="GO:0009253">
    <property type="term" value="P:peptidoglycan catabolic process"/>
    <property type="evidence" value="ECO:0007669"/>
    <property type="project" value="InterPro"/>
</dbReference>
<evidence type="ECO:0000259" key="2">
    <source>
        <dbReference type="SMART" id="SM00644"/>
    </source>
</evidence>
<evidence type="ECO:0000259" key="3">
    <source>
        <dbReference type="SMART" id="SM00701"/>
    </source>
</evidence>
<feature type="domain" description="Peptidoglycan recognition protein family" evidence="3">
    <location>
        <begin position="21"/>
        <end position="147"/>
    </location>
</feature>
<dbReference type="Gene3D" id="3.40.80.10">
    <property type="entry name" value="Peptidoglycan recognition protein-like"/>
    <property type="match status" value="1"/>
</dbReference>
<dbReference type="Pfam" id="PF01510">
    <property type="entry name" value="Amidase_2"/>
    <property type="match status" value="1"/>
</dbReference>
<sequence>MKSVVRKLKKRMRRQSPPPMPKIVEVDYKWASPLSYTLKPTMIVYHHTAEDNLTPQRIDELHKARGWSGIGYHFYIRKDGTIYRGRPENAIGAHAPSVNSKALGIALEGNFNEEFVTKEQEDSLIALSKYLVNKYNIKDIKRHKDVTNTECPGKNFPFKEIKAELKL</sequence>
<name>A0A1H0LVH0_9CLOT</name>
<accession>A0A1H0LVH0</accession>
<keyword evidence="5" id="KW-1185">Reference proteome</keyword>
<dbReference type="GO" id="GO:0008745">
    <property type="term" value="F:N-acetylmuramoyl-L-alanine amidase activity"/>
    <property type="evidence" value="ECO:0007669"/>
    <property type="project" value="InterPro"/>
</dbReference>
<evidence type="ECO:0000313" key="4">
    <source>
        <dbReference type="EMBL" id="SDO71926.1"/>
    </source>
</evidence>
<organism evidence="4 5">
    <name type="scientific">Clostridium gasigenes</name>
    <dbReference type="NCBI Taxonomy" id="94869"/>
    <lineage>
        <taxon>Bacteria</taxon>
        <taxon>Bacillati</taxon>
        <taxon>Bacillota</taxon>
        <taxon>Clostridia</taxon>
        <taxon>Eubacteriales</taxon>
        <taxon>Clostridiaceae</taxon>
        <taxon>Clostridium</taxon>
    </lineage>
</organism>
<dbReference type="SMART" id="SM00644">
    <property type="entry name" value="Ami_2"/>
    <property type="match status" value="1"/>
</dbReference>
<dbReference type="InterPro" id="IPR002502">
    <property type="entry name" value="Amidase_domain"/>
</dbReference>
<dbReference type="Proteomes" id="UP000198597">
    <property type="component" value="Unassembled WGS sequence"/>
</dbReference>
<dbReference type="InterPro" id="IPR036505">
    <property type="entry name" value="Amidase/PGRP_sf"/>
</dbReference>